<keyword evidence="1" id="KW-0812">Transmembrane</keyword>
<proteinExistence type="predicted"/>
<comment type="caution">
    <text evidence="2">The sequence shown here is derived from an EMBL/GenBank/DDBJ whole genome shotgun (WGS) entry which is preliminary data.</text>
</comment>
<dbReference type="Proteomes" id="UP001216579">
    <property type="component" value="Unassembled WGS sequence"/>
</dbReference>
<keyword evidence="3" id="KW-1185">Reference proteome</keyword>
<evidence type="ECO:0000313" key="2">
    <source>
        <dbReference type="EMBL" id="MDF3292001.1"/>
    </source>
</evidence>
<dbReference type="EMBL" id="JARJBC010000015">
    <property type="protein sequence ID" value="MDF3292001.1"/>
    <property type="molecule type" value="Genomic_DNA"/>
</dbReference>
<gene>
    <name evidence="2" type="ORF">P3G67_22780</name>
</gene>
<dbReference type="RefSeq" id="WP_276095122.1">
    <property type="nucleotide sequence ID" value="NZ_JARJBC010000015.1"/>
</dbReference>
<name>A0ABT5ZQL0_9ACTN</name>
<evidence type="ECO:0000256" key="1">
    <source>
        <dbReference type="SAM" id="Phobius"/>
    </source>
</evidence>
<reference evidence="2 3" key="1">
    <citation type="submission" date="2023-03" db="EMBL/GenBank/DDBJ databases">
        <title>Draft genome sequence of Streptomyces sp. RB6PN23 isolated from peat swamp forest in Thailand.</title>
        <authorList>
            <person name="Klaysubun C."/>
            <person name="Duangmal K."/>
        </authorList>
    </citation>
    <scope>NUCLEOTIDE SEQUENCE [LARGE SCALE GENOMIC DNA]</scope>
    <source>
        <strain evidence="2 3">RB6PN23</strain>
    </source>
</reference>
<feature type="transmembrane region" description="Helical" evidence="1">
    <location>
        <begin position="69"/>
        <end position="88"/>
    </location>
</feature>
<protein>
    <submittedName>
        <fullName evidence="2">Uncharacterized protein</fullName>
    </submittedName>
</protein>
<evidence type="ECO:0000313" key="3">
    <source>
        <dbReference type="Proteomes" id="UP001216579"/>
    </source>
</evidence>
<feature type="transmembrane region" description="Helical" evidence="1">
    <location>
        <begin position="37"/>
        <end position="57"/>
    </location>
</feature>
<keyword evidence="1" id="KW-1133">Transmembrane helix</keyword>
<sequence>MASRASSEMLAIPKLPGLGTTWYGRGARYWVRRITTAVVWLAMVAFFCFIAISLYRSFRTDLPPTVRMIWDWAQVAASCVAVVWGWAVQRADLRRQLLDPPSPGEIRARKRDEQRRAPGLIALGRAVMLFAAPVMPAFAAWVLGWTCAMVTVREYPSEVGARRALEKRVPVRR</sequence>
<keyword evidence="1" id="KW-0472">Membrane</keyword>
<accession>A0ABT5ZQL0</accession>
<feature type="transmembrane region" description="Helical" evidence="1">
    <location>
        <begin position="119"/>
        <end position="143"/>
    </location>
</feature>
<organism evidence="2 3">
    <name type="scientific">Streptomyces silvisoli</name>
    <dbReference type="NCBI Taxonomy" id="3034235"/>
    <lineage>
        <taxon>Bacteria</taxon>
        <taxon>Bacillati</taxon>
        <taxon>Actinomycetota</taxon>
        <taxon>Actinomycetes</taxon>
        <taxon>Kitasatosporales</taxon>
        <taxon>Streptomycetaceae</taxon>
        <taxon>Streptomyces</taxon>
    </lineage>
</organism>